<protein>
    <submittedName>
        <fullName evidence="2">Uncharacterized protein</fullName>
    </submittedName>
</protein>
<gene>
    <name evidence="2" type="ORF">GCM10023198_59900</name>
</gene>
<feature type="region of interest" description="Disordered" evidence="1">
    <location>
        <begin position="65"/>
        <end position="85"/>
    </location>
</feature>
<organism evidence="2 3">
    <name type="scientific">Promicromonospora umidemergens</name>
    <dbReference type="NCBI Taxonomy" id="629679"/>
    <lineage>
        <taxon>Bacteria</taxon>
        <taxon>Bacillati</taxon>
        <taxon>Actinomycetota</taxon>
        <taxon>Actinomycetes</taxon>
        <taxon>Micrococcales</taxon>
        <taxon>Promicromonosporaceae</taxon>
        <taxon>Promicromonospora</taxon>
    </lineage>
</organism>
<accession>A0ABP8YGD9</accession>
<name>A0ABP8YGD9_9MICO</name>
<comment type="caution">
    <text evidence="2">The sequence shown here is derived from an EMBL/GenBank/DDBJ whole genome shotgun (WGS) entry which is preliminary data.</text>
</comment>
<keyword evidence="3" id="KW-1185">Reference proteome</keyword>
<proteinExistence type="predicted"/>
<dbReference type="Proteomes" id="UP001500843">
    <property type="component" value="Unassembled WGS sequence"/>
</dbReference>
<evidence type="ECO:0000313" key="2">
    <source>
        <dbReference type="EMBL" id="GAA4726825.1"/>
    </source>
</evidence>
<reference evidence="3" key="1">
    <citation type="journal article" date="2019" name="Int. J. Syst. Evol. Microbiol.">
        <title>The Global Catalogue of Microorganisms (GCM) 10K type strain sequencing project: providing services to taxonomists for standard genome sequencing and annotation.</title>
        <authorList>
            <consortium name="The Broad Institute Genomics Platform"/>
            <consortium name="The Broad Institute Genome Sequencing Center for Infectious Disease"/>
            <person name="Wu L."/>
            <person name="Ma J."/>
        </authorList>
    </citation>
    <scope>NUCLEOTIDE SEQUENCE [LARGE SCALE GENOMIC DNA]</scope>
    <source>
        <strain evidence="3">JCM 17975</strain>
    </source>
</reference>
<sequence length="85" mass="8926">MPVTPVGAADLGAGTVGPIQQDAGVLEEHLTSGGERHAAWAALEQDNVQVVLKCLNLLRQRRRGDVQPAGGAREVPFLGYGNEVP</sequence>
<evidence type="ECO:0000313" key="3">
    <source>
        <dbReference type="Proteomes" id="UP001500843"/>
    </source>
</evidence>
<dbReference type="EMBL" id="BAABHM010000045">
    <property type="protein sequence ID" value="GAA4726825.1"/>
    <property type="molecule type" value="Genomic_DNA"/>
</dbReference>
<evidence type="ECO:0000256" key="1">
    <source>
        <dbReference type="SAM" id="MobiDB-lite"/>
    </source>
</evidence>